<feature type="transmembrane region" description="Helical" evidence="1">
    <location>
        <begin position="96"/>
        <end position="114"/>
    </location>
</feature>
<dbReference type="AlphaFoldDB" id="A0A1M6W8M5"/>
<gene>
    <name evidence="2" type="ORF">SAMN05443637_11426</name>
</gene>
<evidence type="ECO:0000313" key="3">
    <source>
        <dbReference type="Proteomes" id="UP000184363"/>
    </source>
</evidence>
<keyword evidence="3" id="KW-1185">Reference proteome</keyword>
<dbReference type="STRING" id="1848.SAMN05443637_11426"/>
<feature type="transmembrane region" description="Helical" evidence="1">
    <location>
        <begin position="120"/>
        <end position="143"/>
    </location>
</feature>
<keyword evidence="1" id="KW-0472">Membrane</keyword>
<dbReference type="EMBL" id="FRAP01000014">
    <property type="protein sequence ID" value="SHK90037.1"/>
    <property type="molecule type" value="Genomic_DNA"/>
</dbReference>
<organism evidence="2 3">
    <name type="scientific">Pseudonocardia thermophila</name>
    <dbReference type="NCBI Taxonomy" id="1848"/>
    <lineage>
        <taxon>Bacteria</taxon>
        <taxon>Bacillati</taxon>
        <taxon>Actinomycetota</taxon>
        <taxon>Actinomycetes</taxon>
        <taxon>Pseudonocardiales</taxon>
        <taxon>Pseudonocardiaceae</taxon>
        <taxon>Pseudonocardia</taxon>
    </lineage>
</organism>
<feature type="transmembrane region" description="Helical" evidence="1">
    <location>
        <begin position="17"/>
        <end position="37"/>
    </location>
</feature>
<dbReference type="Proteomes" id="UP000184363">
    <property type="component" value="Unassembled WGS sequence"/>
</dbReference>
<protein>
    <submittedName>
        <fullName evidence="2">Uncharacterized protein</fullName>
    </submittedName>
</protein>
<proteinExistence type="predicted"/>
<evidence type="ECO:0000256" key="1">
    <source>
        <dbReference type="SAM" id="Phobius"/>
    </source>
</evidence>
<name>A0A1M6W8M5_PSETH</name>
<sequence>MSALLYVGAVTVEQKRAWVTAVVAAAAYVVYVVLVLTDAGPGPITAVPYAAPLLWTVGGAIVATIVGNIAAAALTPPEDAVADVRDAEIARLGDQVGSAFIVLGGLAALVLALVEAPHFWIANAVYLAFVLSAVLGSLARLGAYHRGL</sequence>
<keyword evidence="1" id="KW-1133">Transmembrane helix</keyword>
<reference evidence="2 3" key="1">
    <citation type="submission" date="2016-11" db="EMBL/GenBank/DDBJ databases">
        <authorList>
            <person name="Jaros S."/>
            <person name="Januszkiewicz K."/>
            <person name="Wedrychowicz H."/>
        </authorList>
    </citation>
    <scope>NUCLEOTIDE SEQUENCE [LARGE SCALE GENOMIC DNA]</scope>
    <source>
        <strain evidence="2 3">DSM 43832</strain>
    </source>
</reference>
<keyword evidence="1" id="KW-0812">Transmembrane</keyword>
<accession>A0A1M6W8M5</accession>
<evidence type="ECO:0000313" key="2">
    <source>
        <dbReference type="EMBL" id="SHK90037.1"/>
    </source>
</evidence>
<feature type="transmembrane region" description="Helical" evidence="1">
    <location>
        <begin position="49"/>
        <end position="75"/>
    </location>
</feature>